<protein>
    <recommendedName>
        <fullName evidence="5 13">Cysteine synthase</fullName>
        <ecNumber evidence="4 13">2.5.1.47</ecNumber>
    </recommendedName>
</protein>
<evidence type="ECO:0000256" key="7">
    <source>
        <dbReference type="ARBA" id="ARBA00022679"/>
    </source>
</evidence>
<dbReference type="GO" id="GO:0006535">
    <property type="term" value="P:cysteine biosynthetic process from serine"/>
    <property type="evidence" value="ECO:0007669"/>
    <property type="project" value="UniProtKB-UniRule"/>
</dbReference>
<dbReference type="Gene3D" id="3.40.50.1100">
    <property type="match status" value="2"/>
</dbReference>
<evidence type="ECO:0000256" key="4">
    <source>
        <dbReference type="ARBA" id="ARBA00012681"/>
    </source>
</evidence>
<comment type="caution">
    <text evidence="15">The sequence shown here is derived from an EMBL/GenBank/DDBJ whole genome shotgun (WGS) entry which is preliminary data.</text>
</comment>
<dbReference type="SUPFAM" id="SSF53686">
    <property type="entry name" value="Tryptophan synthase beta subunit-like PLP-dependent enzymes"/>
    <property type="match status" value="1"/>
</dbReference>
<keyword evidence="8 11" id="KW-0663">Pyridoxal phosphate</keyword>
<dbReference type="AlphaFoldDB" id="A0A7C3PFU3"/>
<organism evidence="15">
    <name type="scientific">Oscillatoriales cyanobacterium SpSt-418</name>
    <dbReference type="NCBI Taxonomy" id="2282169"/>
    <lineage>
        <taxon>Bacteria</taxon>
        <taxon>Bacillati</taxon>
        <taxon>Cyanobacteriota</taxon>
        <taxon>Cyanophyceae</taxon>
        <taxon>Oscillatoriophycideae</taxon>
        <taxon>Oscillatoriales</taxon>
    </lineage>
</organism>
<dbReference type="InterPro" id="IPR005856">
    <property type="entry name" value="Cys_synth"/>
</dbReference>
<dbReference type="GO" id="GO:0005737">
    <property type="term" value="C:cytoplasm"/>
    <property type="evidence" value="ECO:0007669"/>
    <property type="project" value="UniProtKB-ARBA"/>
</dbReference>
<dbReference type="NCBIfam" id="TIGR01136">
    <property type="entry name" value="cysKM"/>
    <property type="match status" value="1"/>
</dbReference>
<reference evidence="15" key="1">
    <citation type="journal article" date="2020" name="mSystems">
        <title>Genome- and Community-Level Interaction Insights into Carbon Utilization and Element Cycling Functions of Hydrothermarchaeota in Hydrothermal Sediment.</title>
        <authorList>
            <person name="Zhou Z."/>
            <person name="Liu Y."/>
            <person name="Xu W."/>
            <person name="Pan J."/>
            <person name="Luo Z.H."/>
            <person name="Li M."/>
        </authorList>
    </citation>
    <scope>NUCLEOTIDE SEQUENCE [LARGE SCALE GENOMIC DNA]</scope>
    <source>
        <strain evidence="15">SpSt-418</strain>
    </source>
</reference>
<evidence type="ECO:0000256" key="8">
    <source>
        <dbReference type="ARBA" id="ARBA00022898"/>
    </source>
</evidence>
<dbReference type="NCBIfam" id="TIGR01139">
    <property type="entry name" value="cysK"/>
    <property type="match status" value="1"/>
</dbReference>
<dbReference type="FunFam" id="3.40.50.1100:FF:000067">
    <property type="entry name" value="Cysteine synthase"/>
    <property type="match status" value="1"/>
</dbReference>
<dbReference type="InterPro" id="IPR036052">
    <property type="entry name" value="TrpB-like_PALP_sf"/>
</dbReference>
<evidence type="ECO:0000256" key="3">
    <source>
        <dbReference type="ARBA" id="ARBA00007103"/>
    </source>
</evidence>
<dbReference type="InterPro" id="IPR005859">
    <property type="entry name" value="CysK"/>
</dbReference>
<dbReference type="InterPro" id="IPR001216">
    <property type="entry name" value="P-phosphate_BS"/>
</dbReference>
<comment type="cofactor">
    <cofactor evidence="1 11 13">
        <name>pyridoxal 5'-phosphate</name>
        <dbReference type="ChEBI" id="CHEBI:597326"/>
    </cofactor>
</comment>
<evidence type="ECO:0000256" key="10">
    <source>
        <dbReference type="ARBA" id="ARBA00047931"/>
    </source>
</evidence>
<feature type="binding site" evidence="11">
    <location>
        <position position="269"/>
    </location>
    <ligand>
        <name>pyridoxal 5'-phosphate</name>
        <dbReference type="ChEBI" id="CHEBI:597326"/>
    </ligand>
</feature>
<comment type="similarity">
    <text evidence="3 13">Belongs to the cysteine synthase/cystathionine beta-synthase family.</text>
</comment>
<evidence type="ECO:0000256" key="12">
    <source>
        <dbReference type="PIRSR" id="PIRSR605856-51"/>
    </source>
</evidence>
<evidence type="ECO:0000256" key="11">
    <source>
        <dbReference type="PIRSR" id="PIRSR605856-50"/>
    </source>
</evidence>
<evidence type="ECO:0000256" key="13">
    <source>
        <dbReference type="RuleBase" id="RU003985"/>
    </source>
</evidence>
<dbReference type="InterPro" id="IPR050214">
    <property type="entry name" value="Cys_Synth/Cystath_Beta-Synth"/>
</dbReference>
<feature type="modified residue" description="N6-(pyridoxal phosphate)lysine" evidence="12">
    <location>
        <position position="46"/>
    </location>
</feature>
<proteinExistence type="inferred from homology"/>
<dbReference type="FunFam" id="3.40.50.1100:FF:000130">
    <property type="entry name" value="Cysteine synthase"/>
    <property type="match status" value="1"/>
</dbReference>
<dbReference type="InterPro" id="IPR001926">
    <property type="entry name" value="TrpB-like_PALP"/>
</dbReference>
<evidence type="ECO:0000313" key="15">
    <source>
        <dbReference type="EMBL" id="HFM99233.1"/>
    </source>
</evidence>
<dbReference type="EC" id="2.5.1.47" evidence="4 13"/>
<evidence type="ECO:0000256" key="1">
    <source>
        <dbReference type="ARBA" id="ARBA00001933"/>
    </source>
</evidence>
<feature type="binding site" evidence="11">
    <location>
        <position position="77"/>
    </location>
    <ligand>
        <name>pyridoxal 5'-phosphate</name>
        <dbReference type="ChEBI" id="CHEBI:597326"/>
    </ligand>
</feature>
<gene>
    <name evidence="15" type="primary">cysK</name>
    <name evidence="15" type="ORF">ENR64_16035</name>
</gene>
<name>A0A7C3PFU3_9CYAN</name>
<evidence type="ECO:0000256" key="5">
    <source>
        <dbReference type="ARBA" id="ARBA00019371"/>
    </source>
</evidence>
<accession>A0A7C3PFU3</accession>
<dbReference type="PROSITE" id="PS00901">
    <property type="entry name" value="CYS_SYNTHASE"/>
    <property type="match status" value="1"/>
</dbReference>
<comment type="catalytic activity">
    <reaction evidence="10 13">
        <text>O-acetyl-L-serine + hydrogen sulfide = L-cysteine + acetate</text>
        <dbReference type="Rhea" id="RHEA:14829"/>
        <dbReference type="ChEBI" id="CHEBI:29919"/>
        <dbReference type="ChEBI" id="CHEBI:30089"/>
        <dbReference type="ChEBI" id="CHEBI:35235"/>
        <dbReference type="ChEBI" id="CHEBI:58340"/>
        <dbReference type="EC" id="2.5.1.47"/>
    </reaction>
</comment>
<keyword evidence="9 13" id="KW-0198">Cysteine biosynthesis</keyword>
<keyword evidence="6 13" id="KW-0028">Amino-acid biosynthesis</keyword>
<feature type="domain" description="Tryptophan synthase beta chain-like PALP" evidence="14">
    <location>
        <begin position="7"/>
        <end position="293"/>
    </location>
</feature>
<comment type="pathway">
    <text evidence="2">Amino-acid biosynthesis; L-cysteine biosynthesis; L-cysteine from L-serine: step 2/2.</text>
</comment>
<keyword evidence="7 13" id="KW-0808">Transferase</keyword>
<dbReference type="GO" id="GO:0004124">
    <property type="term" value="F:cysteine synthase activity"/>
    <property type="evidence" value="ECO:0007669"/>
    <property type="project" value="UniProtKB-UniRule"/>
</dbReference>
<evidence type="ECO:0000259" key="14">
    <source>
        <dbReference type="Pfam" id="PF00291"/>
    </source>
</evidence>
<dbReference type="EMBL" id="DSRU01000231">
    <property type="protein sequence ID" value="HFM99233.1"/>
    <property type="molecule type" value="Genomic_DNA"/>
</dbReference>
<dbReference type="Pfam" id="PF00291">
    <property type="entry name" value="PALP"/>
    <property type="match status" value="1"/>
</dbReference>
<evidence type="ECO:0000256" key="6">
    <source>
        <dbReference type="ARBA" id="ARBA00022605"/>
    </source>
</evidence>
<evidence type="ECO:0000256" key="2">
    <source>
        <dbReference type="ARBA" id="ARBA00004962"/>
    </source>
</evidence>
<dbReference type="CDD" id="cd01561">
    <property type="entry name" value="CBS_like"/>
    <property type="match status" value="1"/>
</dbReference>
<dbReference type="PANTHER" id="PTHR10314">
    <property type="entry name" value="CYSTATHIONINE BETA-SYNTHASE"/>
    <property type="match status" value="1"/>
</dbReference>
<feature type="binding site" evidence="11">
    <location>
        <begin position="181"/>
        <end position="185"/>
    </location>
    <ligand>
        <name>pyridoxal 5'-phosphate</name>
        <dbReference type="ChEBI" id="CHEBI:597326"/>
    </ligand>
</feature>
<sequence length="331" mass="35258">MKIANDVTELIGKTPLVRLNRIPQAEGCVAEIAAKLEGFNPAASVKDRIGISMVNAAEEAGLIQPGKTVLVEPTSGNTGIALAMVAAAKGYRLILTMPDTMSLERRAMLKAYGAQLELTPGIQGMKGAVARAEQIASQVPHAFMLQQFSNPANPKVHRETTAEELWVDTDGKIDFLIAGVGTGGTITGVAEALKQRKPEFRAIAVEPEESHVLSGGQPGPHKIQGIGAGFVPQVLKQEFIDEVIQVSSETAIAYGRRLAREEGILSGISSGAALAAAIEVAKRLENAGKLVVFVQPSYGERYLSTPLFKELPDVEVEHLSDIDAQRTLVIH</sequence>
<evidence type="ECO:0000256" key="9">
    <source>
        <dbReference type="ARBA" id="ARBA00023192"/>
    </source>
</evidence>